<accession>A0A4R7VUQ8</accession>
<dbReference type="PANTHER" id="PTHR43581">
    <property type="entry name" value="ATP/GTP PHOSPHATASE"/>
    <property type="match status" value="1"/>
</dbReference>
<gene>
    <name evidence="2" type="ORF">EDF87_101218</name>
</gene>
<evidence type="ECO:0000259" key="1">
    <source>
        <dbReference type="Pfam" id="PF13304"/>
    </source>
</evidence>
<feature type="domain" description="ATPase AAA-type core" evidence="1">
    <location>
        <begin position="273"/>
        <end position="348"/>
    </location>
</feature>
<dbReference type="PANTHER" id="PTHR43581:SF2">
    <property type="entry name" value="EXCINUCLEASE ATPASE SUBUNIT"/>
    <property type="match status" value="1"/>
</dbReference>
<protein>
    <submittedName>
        <fullName evidence="2">Putative AbiEii toxin of type IV toxin-antitoxin system</fullName>
    </submittedName>
</protein>
<evidence type="ECO:0000313" key="3">
    <source>
        <dbReference type="Proteomes" id="UP000295804"/>
    </source>
</evidence>
<dbReference type="InterPro" id="IPR051396">
    <property type="entry name" value="Bact_Antivir_Def_Nuclease"/>
</dbReference>
<sequence length="448" mass="49375">MVILVNAVQFETWGGNTKRVQLIHPESTKSARRFETTIITGQNGSHKSTLLKQLVSDLTLLKPPLDGGAAAQRSPPQVICISGSLADRFPQKELPGGARTSFDVPNYTYFGQRIYSNLLSKKAPVETMLSFALSPSRSERYSWEFYSEAHKHAGIELSVEYSLNLRIDKRNGLGDLLNAVRAKTPESDSDRASARSLPHVSYKVAQWLLKEFSEDDFFTLQKLVTNGKRQINLTIDTSGPRCETVDTNVLRLGLLTDLIVLIDATVVGALSKTKFSMFELSSGEYHMFTTILGIGFGLADSAVVLIDEPENNLHPQWQRALMTAVFDVCGRALETGHLIVSTHSPLIVGAALEGSTIVDLTTEEPQLSIVNYGASSDELLLTQFGVGSSRNRLVVDTVQRAIYLIERGNFNNSEFESLIPKLTAIREALTDDDPMIEVINALLDEETV</sequence>
<dbReference type="GO" id="GO:0016887">
    <property type="term" value="F:ATP hydrolysis activity"/>
    <property type="evidence" value="ECO:0007669"/>
    <property type="project" value="InterPro"/>
</dbReference>
<dbReference type="SUPFAM" id="SSF52540">
    <property type="entry name" value="P-loop containing nucleoside triphosphate hydrolases"/>
    <property type="match status" value="1"/>
</dbReference>
<dbReference type="InterPro" id="IPR027417">
    <property type="entry name" value="P-loop_NTPase"/>
</dbReference>
<dbReference type="Gene3D" id="3.40.50.300">
    <property type="entry name" value="P-loop containing nucleotide triphosphate hydrolases"/>
    <property type="match status" value="1"/>
</dbReference>
<dbReference type="AlphaFoldDB" id="A0A4R7VUQ8"/>
<dbReference type="InterPro" id="IPR003959">
    <property type="entry name" value="ATPase_AAA_core"/>
</dbReference>
<dbReference type="EMBL" id="SOCQ01000001">
    <property type="protein sequence ID" value="TDV53149.1"/>
    <property type="molecule type" value="Genomic_DNA"/>
</dbReference>
<dbReference type="Pfam" id="PF13304">
    <property type="entry name" value="AAA_21"/>
    <property type="match status" value="1"/>
</dbReference>
<organism evidence="2 3">
    <name type="scientific">Pseudomonas helmanticensis</name>
    <dbReference type="NCBI Taxonomy" id="1471381"/>
    <lineage>
        <taxon>Bacteria</taxon>
        <taxon>Pseudomonadati</taxon>
        <taxon>Pseudomonadota</taxon>
        <taxon>Gammaproteobacteria</taxon>
        <taxon>Pseudomonadales</taxon>
        <taxon>Pseudomonadaceae</taxon>
        <taxon>Pseudomonas</taxon>
    </lineage>
</organism>
<proteinExistence type="predicted"/>
<dbReference type="Proteomes" id="UP000295804">
    <property type="component" value="Unassembled WGS sequence"/>
</dbReference>
<reference evidence="2 3" key="1">
    <citation type="submission" date="2019-03" db="EMBL/GenBank/DDBJ databases">
        <title>Genomic analyses of the natural microbiome of Caenorhabditis elegans.</title>
        <authorList>
            <person name="Samuel B."/>
        </authorList>
    </citation>
    <scope>NUCLEOTIDE SEQUENCE [LARGE SCALE GENOMIC DNA]</scope>
    <source>
        <strain evidence="2 3">BIGb0525</strain>
    </source>
</reference>
<name>A0A4R7VUQ8_9PSED</name>
<dbReference type="GO" id="GO:0005524">
    <property type="term" value="F:ATP binding"/>
    <property type="evidence" value="ECO:0007669"/>
    <property type="project" value="InterPro"/>
</dbReference>
<evidence type="ECO:0000313" key="2">
    <source>
        <dbReference type="EMBL" id="TDV53149.1"/>
    </source>
</evidence>
<dbReference type="RefSeq" id="WP_134173865.1">
    <property type="nucleotide sequence ID" value="NZ_SOCQ01000001.1"/>
</dbReference>
<comment type="caution">
    <text evidence="2">The sequence shown here is derived from an EMBL/GenBank/DDBJ whole genome shotgun (WGS) entry which is preliminary data.</text>
</comment>